<keyword evidence="10" id="KW-0732">Signal</keyword>
<dbReference type="GO" id="GO:0015288">
    <property type="term" value="F:porin activity"/>
    <property type="evidence" value="ECO:0007669"/>
    <property type="project" value="TreeGrafter"/>
</dbReference>
<dbReference type="Gene3D" id="1.20.1600.10">
    <property type="entry name" value="Outer membrane efflux proteins (OEP)"/>
    <property type="match status" value="1"/>
</dbReference>
<evidence type="ECO:0000259" key="11">
    <source>
        <dbReference type="PROSITE" id="PS51900"/>
    </source>
</evidence>
<dbReference type="InterPro" id="IPR051906">
    <property type="entry name" value="TolC-like"/>
</dbReference>
<keyword evidence="3" id="KW-0813">Transport</keyword>
<keyword evidence="5" id="KW-0812">Transmembrane</keyword>
<evidence type="ECO:0000256" key="1">
    <source>
        <dbReference type="ARBA" id="ARBA00004442"/>
    </source>
</evidence>
<dbReference type="EMBL" id="AP018694">
    <property type="protein sequence ID" value="BBE18356.1"/>
    <property type="molecule type" value="Genomic_DNA"/>
</dbReference>
<feature type="signal peptide" evidence="10">
    <location>
        <begin position="1"/>
        <end position="22"/>
    </location>
</feature>
<feature type="domain" description="Core-binding (CB)" evidence="11">
    <location>
        <begin position="323"/>
        <end position="401"/>
    </location>
</feature>
<dbReference type="InterPro" id="IPR044068">
    <property type="entry name" value="CB"/>
</dbReference>
<dbReference type="InterPro" id="IPR003423">
    <property type="entry name" value="OMP_efflux"/>
</dbReference>
<dbReference type="PROSITE" id="PS51900">
    <property type="entry name" value="CB"/>
    <property type="match status" value="1"/>
</dbReference>
<keyword evidence="13" id="KW-1185">Reference proteome</keyword>
<dbReference type="AlphaFoldDB" id="A0A5K7SA62"/>
<dbReference type="GO" id="GO:0003677">
    <property type="term" value="F:DNA binding"/>
    <property type="evidence" value="ECO:0007669"/>
    <property type="project" value="UniProtKB-UniRule"/>
</dbReference>
<feature type="chain" id="PRO_5024392395" evidence="10">
    <location>
        <begin position="23"/>
        <end position="413"/>
    </location>
</feature>
<keyword evidence="6" id="KW-0229">DNA integration</keyword>
<keyword evidence="7" id="KW-0472">Membrane</keyword>
<dbReference type="PANTHER" id="PTHR30026:SF20">
    <property type="entry name" value="OUTER MEMBRANE PROTEIN TOLC"/>
    <property type="match status" value="1"/>
</dbReference>
<comment type="subcellular location">
    <subcellularLocation>
        <location evidence="1">Cell outer membrane</location>
    </subcellularLocation>
</comment>
<evidence type="ECO:0000256" key="9">
    <source>
        <dbReference type="PROSITE-ProRule" id="PRU01248"/>
    </source>
</evidence>
<keyword evidence="8" id="KW-0998">Cell outer membrane</keyword>
<dbReference type="RefSeq" id="WP_318351269.1">
    <property type="nucleotide sequence ID" value="NZ_AP018694.1"/>
</dbReference>
<comment type="similarity">
    <text evidence="2">Belongs to the outer membrane factor (OMF) (TC 1.B.17) family.</text>
</comment>
<dbReference type="GO" id="GO:1990281">
    <property type="term" value="C:efflux pump complex"/>
    <property type="evidence" value="ECO:0007669"/>
    <property type="project" value="TreeGrafter"/>
</dbReference>
<protein>
    <submittedName>
        <fullName evidence="12">Heavy metal RND efflux outer membrane protein, CzcC family</fullName>
    </submittedName>
</protein>
<evidence type="ECO:0000256" key="3">
    <source>
        <dbReference type="ARBA" id="ARBA00022448"/>
    </source>
</evidence>
<evidence type="ECO:0000313" key="12">
    <source>
        <dbReference type="EMBL" id="BBE18356.1"/>
    </source>
</evidence>
<evidence type="ECO:0000256" key="7">
    <source>
        <dbReference type="ARBA" id="ARBA00023136"/>
    </source>
</evidence>
<dbReference type="SUPFAM" id="SSF56954">
    <property type="entry name" value="Outer membrane efflux proteins (OEP)"/>
    <property type="match status" value="1"/>
</dbReference>
<sequence>MSKIPKFVLLVYLLGCFHPVKAQLLTIQDAVDQAIKNNAPINQMRSQLNQKKEEWRTQTGISAPEFSYMKEGINNKAADPFQEKRMTVSQSIDFPLTTAYRLKGIRQEEKAMEFSIQEEERKVKANVKSRYVEVIYALHLQKLRDQQLKLATELYNAVYTQFETGMGNGMDLTKAELQVAESNNDIDDARRQLHQARYSLFNLMGLPPENQKYTIEFMDSLKSNDVAISQITALSVLTEQPSYQSSIKELEASGYFLKEARSNILPDIRFNLYKQDYGTGYNFNGFELGLSFPIWYPLEQKGKIRMNLARQEEIQWKQKEIRSGVKEQIEHAWHSYEVSRSTIKRYDETIRSKAEKLQALTLSAYKLGEVDLLNLIQAQQIYLNSQQRYLSALREFYIQLIELEKFLNKELVY</sequence>
<dbReference type="PANTHER" id="PTHR30026">
    <property type="entry name" value="OUTER MEMBRANE PROTEIN TOLC"/>
    <property type="match status" value="1"/>
</dbReference>
<dbReference type="KEGG" id="anf:AQPE_2518"/>
<dbReference type="Proteomes" id="UP001193389">
    <property type="component" value="Chromosome"/>
</dbReference>
<dbReference type="GO" id="GO:0009279">
    <property type="term" value="C:cell outer membrane"/>
    <property type="evidence" value="ECO:0007669"/>
    <property type="project" value="UniProtKB-SubCell"/>
</dbReference>
<dbReference type="GO" id="GO:0015562">
    <property type="term" value="F:efflux transmembrane transporter activity"/>
    <property type="evidence" value="ECO:0007669"/>
    <property type="project" value="InterPro"/>
</dbReference>
<evidence type="ECO:0000256" key="5">
    <source>
        <dbReference type="ARBA" id="ARBA00022692"/>
    </source>
</evidence>
<evidence type="ECO:0000313" key="13">
    <source>
        <dbReference type="Proteomes" id="UP001193389"/>
    </source>
</evidence>
<reference evidence="12" key="1">
    <citation type="journal article" date="2020" name="Int. J. Syst. Evol. Microbiol.">
        <title>Aquipluma nitroreducens gen. nov. sp. nov., a novel facultatively anaerobic bacterium isolated from a freshwater lake.</title>
        <authorList>
            <person name="Watanabe M."/>
            <person name="Kojima H."/>
            <person name="Fukui M."/>
        </authorList>
    </citation>
    <scope>NUCLEOTIDE SEQUENCE</scope>
    <source>
        <strain evidence="12">MeG22</strain>
    </source>
</reference>
<dbReference type="GO" id="GO:0015074">
    <property type="term" value="P:DNA integration"/>
    <property type="evidence" value="ECO:0007669"/>
    <property type="project" value="UniProtKB-KW"/>
</dbReference>
<evidence type="ECO:0000256" key="6">
    <source>
        <dbReference type="ARBA" id="ARBA00022908"/>
    </source>
</evidence>
<evidence type="ECO:0000256" key="4">
    <source>
        <dbReference type="ARBA" id="ARBA00022452"/>
    </source>
</evidence>
<name>A0A5K7SA62_9BACT</name>
<dbReference type="Pfam" id="PF02321">
    <property type="entry name" value="OEP"/>
    <property type="match status" value="1"/>
</dbReference>
<evidence type="ECO:0000256" key="8">
    <source>
        <dbReference type="ARBA" id="ARBA00023237"/>
    </source>
</evidence>
<evidence type="ECO:0000256" key="10">
    <source>
        <dbReference type="SAM" id="SignalP"/>
    </source>
</evidence>
<evidence type="ECO:0000256" key="2">
    <source>
        <dbReference type="ARBA" id="ARBA00007613"/>
    </source>
</evidence>
<gene>
    <name evidence="12" type="ORF">AQPE_2518</name>
</gene>
<organism evidence="12 13">
    <name type="scientific">Aquipluma nitroreducens</name>
    <dbReference type="NCBI Taxonomy" id="2010828"/>
    <lineage>
        <taxon>Bacteria</taxon>
        <taxon>Pseudomonadati</taxon>
        <taxon>Bacteroidota</taxon>
        <taxon>Bacteroidia</taxon>
        <taxon>Marinilabiliales</taxon>
        <taxon>Prolixibacteraceae</taxon>
        <taxon>Aquipluma</taxon>
    </lineage>
</organism>
<proteinExistence type="inferred from homology"/>
<accession>A0A5K7SA62</accession>
<keyword evidence="4" id="KW-1134">Transmembrane beta strand</keyword>
<keyword evidence="9" id="KW-0238">DNA-binding</keyword>